<dbReference type="EMBL" id="PQXM01000704">
    <property type="protein sequence ID" value="TGO70553.1"/>
    <property type="molecule type" value="Genomic_DNA"/>
</dbReference>
<feature type="transmembrane region" description="Helical" evidence="1">
    <location>
        <begin position="64"/>
        <end position="86"/>
    </location>
</feature>
<dbReference type="Proteomes" id="UP000297229">
    <property type="component" value="Unassembled WGS sequence"/>
</dbReference>
<comment type="caution">
    <text evidence="2">The sequence shown here is derived from an EMBL/GenBank/DDBJ whole genome shotgun (WGS) entry which is preliminary data.</text>
</comment>
<protein>
    <recommendedName>
        <fullName evidence="4">Transmembrane protein</fullName>
    </recommendedName>
</protein>
<evidence type="ECO:0000313" key="2">
    <source>
        <dbReference type="EMBL" id="TGO70553.1"/>
    </source>
</evidence>
<keyword evidence="3" id="KW-1185">Reference proteome</keyword>
<dbReference type="AlphaFoldDB" id="A0A4Z1JML2"/>
<organism evidence="2 3">
    <name type="scientific">Botrytis elliptica</name>
    <dbReference type="NCBI Taxonomy" id="278938"/>
    <lineage>
        <taxon>Eukaryota</taxon>
        <taxon>Fungi</taxon>
        <taxon>Dikarya</taxon>
        <taxon>Ascomycota</taxon>
        <taxon>Pezizomycotina</taxon>
        <taxon>Leotiomycetes</taxon>
        <taxon>Helotiales</taxon>
        <taxon>Sclerotiniaceae</taxon>
        <taxon>Botrytis</taxon>
    </lineage>
</organism>
<evidence type="ECO:0000256" key="1">
    <source>
        <dbReference type="SAM" id="Phobius"/>
    </source>
</evidence>
<keyword evidence="1" id="KW-0472">Membrane</keyword>
<gene>
    <name evidence="2" type="ORF">BELL_0706g00040</name>
</gene>
<reference evidence="2 3" key="1">
    <citation type="submission" date="2017-12" db="EMBL/GenBank/DDBJ databases">
        <title>Comparative genomics of Botrytis spp.</title>
        <authorList>
            <person name="Valero-Jimenez C.A."/>
            <person name="Tapia P."/>
            <person name="Veloso J."/>
            <person name="Silva-Moreno E."/>
            <person name="Staats M."/>
            <person name="Valdes J.H."/>
            <person name="Van Kan J.A.L."/>
        </authorList>
    </citation>
    <scope>NUCLEOTIDE SEQUENCE [LARGE SCALE GENOMIC DNA]</scope>
    <source>
        <strain evidence="2 3">Be9601</strain>
    </source>
</reference>
<name>A0A4Z1JML2_9HELO</name>
<evidence type="ECO:0000313" key="3">
    <source>
        <dbReference type="Proteomes" id="UP000297229"/>
    </source>
</evidence>
<evidence type="ECO:0008006" key="4">
    <source>
        <dbReference type="Google" id="ProtNLM"/>
    </source>
</evidence>
<feature type="transmembrane region" description="Helical" evidence="1">
    <location>
        <begin position="98"/>
        <end position="121"/>
    </location>
</feature>
<keyword evidence="1" id="KW-0812">Transmembrane</keyword>
<proteinExistence type="predicted"/>
<accession>A0A4Z1JML2</accession>
<sequence>MEFIMRFPTAILFSGVCIFAYYTMADPQSLADTQKFFQLSRQLVTEFVKFAVRFLWATSCGRTIFVLSFFMTHLLEIAGPLILHFPKENERPTTNTSVTHFLVHWAFVLMFMLEACVLMLYPDVEEVDVHRIVLEILLQKP</sequence>
<keyword evidence="1" id="KW-1133">Transmembrane helix</keyword>